<dbReference type="Gene3D" id="3.40.50.720">
    <property type="entry name" value="NAD(P)-binding Rossmann-like Domain"/>
    <property type="match status" value="1"/>
</dbReference>
<gene>
    <name evidence="2" type="ORF">ABR63_06215</name>
</gene>
<dbReference type="Proteomes" id="UP000050874">
    <property type="component" value="Unassembled WGS sequence"/>
</dbReference>
<sequence>LDGAIHIPVDLSNSEWHEEVSTLFKDYLVDADQICLIHNASMMQSDNVENFNVKELRDVLEVNLVAPSVLNKITIPFMKKGSSILYVGSTLSEKAVPQMSSYVTTKHGMIGLMRSTCQDLFGRFIHTACVCPGATETEMLQKYVQGNAEALKMMAGTLSENRLISPKEIASTLLFCSQNSVINGSVMNANLGISSS</sequence>
<protein>
    <recommendedName>
        <fullName evidence="4">Short-chain dehydrogenase</fullName>
    </recommendedName>
</protein>
<dbReference type="Pfam" id="PF13561">
    <property type="entry name" value="adh_short_C2"/>
    <property type="match status" value="1"/>
</dbReference>
<dbReference type="AlphaFoldDB" id="A0A0R2PQH1"/>
<name>A0A0R2PQH1_9GAMM</name>
<dbReference type="SUPFAM" id="SSF51735">
    <property type="entry name" value="NAD(P)-binding Rossmann-fold domains"/>
    <property type="match status" value="1"/>
</dbReference>
<dbReference type="CDD" id="cd05233">
    <property type="entry name" value="SDR_c"/>
    <property type="match status" value="1"/>
</dbReference>
<feature type="non-terminal residue" evidence="2">
    <location>
        <position position="1"/>
    </location>
</feature>
<dbReference type="PRINTS" id="PR00081">
    <property type="entry name" value="GDHRDH"/>
</dbReference>
<evidence type="ECO:0000313" key="2">
    <source>
        <dbReference type="EMBL" id="KRO40113.1"/>
    </source>
</evidence>
<dbReference type="GO" id="GO:0032787">
    <property type="term" value="P:monocarboxylic acid metabolic process"/>
    <property type="evidence" value="ECO:0007669"/>
    <property type="project" value="UniProtKB-ARBA"/>
</dbReference>
<accession>A0A0R2PQH1</accession>
<evidence type="ECO:0000313" key="3">
    <source>
        <dbReference type="Proteomes" id="UP000050874"/>
    </source>
</evidence>
<dbReference type="InterPro" id="IPR002347">
    <property type="entry name" value="SDR_fam"/>
</dbReference>
<evidence type="ECO:0008006" key="4">
    <source>
        <dbReference type="Google" id="ProtNLM"/>
    </source>
</evidence>
<dbReference type="PANTHER" id="PTHR42879">
    <property type="entry name" value="3-OXOACYL-(ACYL-CARRIER-PROTEIN) REDUCTASE"/>
    <property type="match status" value="1"/>
</dbReference>
<dbReference type="EMBL" id="LIAV01000179">
    <property type="protein sequence ID" value="KRO40113.1"/>
    <property type="molecule type" value="Genomic_DNA"/>
</dbReference>
<dbReference type="InterPro" id="IPR020904">
    <property type="entry name" value="Sc_DH/Rdtase_CS"/>
</dbReference>
<dbReference type="PANTHER" id="PTHR42879:SF2">
    <property type="entry name" value="3-OXOACYL-[ACYL-CARRIER-PROTEIN] REDUCTASE FABG"/>
    <property type="match status" value="1"/>
</dbReference>
<comment type="caution">
    <text evidence="2">The sequence shown here is derived from an EMBL/GenBank/DDBJ whole genome shotgun (WGS) entry which is preliminary data.</text>
</comment>
<dbReference type="PROSITE" id="PS00061">
    <property type="entry name" value="ADH_SHORT"/>
    <property type="match status" value="1"/>
</dbReference>
<proteinExistence type="inferred from homology"/>
<evidence type="ECO:0000256" key="1">
    <source>
        <dbReference type="ARBA" id="ARBA00006484"/>
    </source>
</evidence>
<dbReference type="InterPro" id="IPR050259">
    <property type="entry name" value="SDR"/>
</dbReference>
<organism evidence="2 3">
    <name type="scientific">SAR86 cluster bacterium BACL1 MAG-120920-bin57</name>
    <dbReference type="NCBI Taxonomy" id="1655571"/>
    <lineage>
        <taxon>Bacteria</taxon>
        <taxon>Pseudomonadati</taxon>
        <taxon>Pseudomonadota</taxon>
        <taxon>Gammaproteobacteria</taxon>
        <taxon>SAR86 cluster</taxon>
    </lineage>
</organism>
<comment type="similarity">
    <text evidence="1">Belongs to the short-chain dehydrogenases/reductases (SDR) family.</text>
</comment>
<reference evidence="3" key="1">
    <citation type="submission" date="2015-10" db="EMBL/GenBank/DDBJ databases">
        <title>Metagenome-Assembled Genomes uncover a global brackish microbiome.</title>
        <authorList>
            <person name="Hugerth L.W."/>
            <person name="Larsson J."/>
            <person name="Alneberg J."/>
            <person name="Lindh M.V."/>
            <person name="Legrand C."/>
            <person name="Pinhassi J."/>
            <person name="Andersson A."/>
        </authorList>
    </citation>
    <scope>NUCLEOTIDE SEQUENCE [LARGE SCALE GENOMIC DNA]</scope>
</reference>
<dbReference type="InterPro" id="IPR036291">
    <property type="entry name" value="NAD(P)-bd_dom_sf"/>
</dbReference>